<sequence length="500" mass="54035">RWLMFLRALRGRYQPEAATLVVLIDQLPTAAGTPEAGVQATAWQQSLQAMITEQLPLLILWATTSEQSPSVQAAVSDVLPLTAYRVEPLDEAAQQSIVRHAVRSLPRAQQAPWNQALATAGTAARVPDWLLLATACAAAGAEQGGGPALSPPAQANLHALVNQLVEMLRQRYTAQAPLLRQLVDACGFLPPGQHCVVDDLMPLCDIAGLGLEPVTGRTYLETLLAQWVRYGLLRYDPYTSRYTLGSSAIQEALQSVAYPDAQVRQQVAYQRRLSAAILTHVQQGEREGLTALAQHAEAVYGGAARELLTPLVLLPFRRLLPTYTKVERQRIAQTLGSFTSALAVDMVRLLVHDEDGQVRSSAVQSLAELTRDEALPVLLEALQDSNSDVRWIATRALGEAASSTTAVDALIPMLTDDDKEVGRIAAAGLGRHGDRRAVPHLIAAIRENYPLLRESAILALGQLADPRAVPALQEVLQDPHQQVRRSAEIALARFAASTGG</sequence>
<gene>
    <name evidence="2" type="ORF">FJZ47_14510</name>
</gene>
<dbReference type="GO" id="GO:0016491">
    <property type="term" value="F:oxidoreductase activity"/>
    <property type="evidence" value="ECO:0007669"/>
    <property type="project" value="TreeGrafter"/>
</dbReference>
<accession>A0A938B3F3</accession>
<dbReference type="InterPro" id="IPR016024">
    <property type="entry name" value="ARM-type_fold"/>
</dbReference>
<dbReference type="PANTHER" id="PTHR12697">
    <property type="entry name" value="PBS LYASE HEAT-LIKE PROTEIN"/>
    <property type="match status" value="1"/>
</dbReference>
<proteinExistence type="predicted"/>
<dbReference type="InterPro" id="IPR021133">
    <property type="entry name" value="HEAT_type_2"/>
</dbReference>
<dbReference type="Proteomes" id="UP000712673">
    <property type="component" value="Unassembled WGS sequence"/>
</dbReference>
<organism evidence="2 3">
    <name type="scientific">Tectimicrobiota bacterium</name>
    <dbReference type="NCBI Taxonomy" id="2528274"/>
    <lineage>
        <taxon>Bacteria</taxon>
        <taxon>Pseudomonadati</taxon>
        <taxon>Nitrospinota/Tectimicrobiota group</taxon>
        <taxon>Candidatus Tectimicrobiota</taxon>
    </lineage>
</organism>
<evidence type="ECO:0000313" key="3">
    <source>
        <dbReference type="Proteomes" id="UP000712673"/>
    </source>
</evidence>
<protein>
    <submittedName>
        <fullName evidence="2">HEAT repeat domain-containing protein</fullName>
    </submittedName>
</protein>
<reference evidence="2" key="1">
    <citation type="submission" date="2019-03" db="EMBL/GenBank/DDBJ databases">
        <title>Lake Tanganyika Metagenome-Assembled Genomes (MAGs).</title>
        <authorList>
            <person name="Tran P."/>
        </authorList>
    </citation>
    <scope>NUCLEOTIDE SEQUENCE</scope>
    <source>
        <strain evidence="2">K_DeepCast_65m_m2_066</strain>
    </source>
</reference>
<dbReference type="SUPFAM" id="SSF48371">
    <property type="entry name" value="ARM repeat"/>
    <property type="match status" value="1"/>
</dbReference>
<dbReference type="SMART" id="SM00567">
    <property type="entry name" value="EZ_HEAT"/>
    <property type="match status" value="5"/>
</dbReference>
<comment type="function">
    <text evidence="1">Catalyzes the hydroxylation of the N(6)-(4-aminobutyl)-L-lysine intermediate produced by deoxyhypusine synthase/DHPS on a critical lysine of the eukaryotic translation initiation factor 5A/eIF-5A. This is the second step of the post-translational modification of that lysine into an unusual amino acid residue named hypusine. Hypusination is unique to mature eIF-5A factor and is essential for its function.</text>
</comment>
<name>A0A938B3F3_UNCTE</name>
<dbReference type="InterPro" id="IPR004155">
    <property type="entry name" value="PBS_lyase_HEAT"/>
</dbReference>
<dbReference type="EMBL" id="VGLS01000455">
    <property type="protein sequence ID" value="MBM3224999.1"/>
    <property type="molecule type" value="Genomic_DNA"/>
</dbReference>
<dbReference type="InterPro" id="IPR011989">
    <property type="entry name" value="ARM-like"/>
</dbReference>
<dbReference type="PANTHER" id="PTHR12697:SF5">
    <property type="entry name" value="DEOXYHYPUSINE HYDROXYLASE"/>
    <property type="match status" value="1"/>
</dbReference>
<dbReference type="Gene3D" id="1.25.10.10">
    <property type="entry name" value="Leucine-rich Repeat Variant"/>
    <property type="match status" value="2"/>
</dbReference>
<dbReference type="Pfam" id="PF13646">
    <property type="entry name" value="HEAT_2"/>
    <property type="match status" value="2"/>
</dbReference>
<dbReference type="AlphaFoldDB" id="A0A938B3F3"/>
<dbReference type="PROSITE" id="PS50077">
    <property type="entry name" value="HEAT_REPEAT"/>
    <property type="match status" value="2"/>
</dbReference>
<feature type="non-terminal residue" evidence="2">
    <location>
        <position position="1"/>
    </location>
</feature>
<evidence type="ECO:0000256" key="1">
    <source>
        <dbReference type="ARBA" id="ARBA00045876"/>
    </source>
</evidence>
<comment type="caution">
    <text evidence="2">The sequence shown here is derived from an EMBL/GenBank/DDBJ whole genome shotgun (WGS) entry which is preliminary data.</text>
</comment>
<evidence type="ECO:0000313" key="2">
    <source>
        <dbReference type="EMBL" id="MBM3224999.1"/>
    </source>
</evidence>